<evidence type="ECO:0000313" key="2">
    <source>
        <dbReference type="Proteomes" id="UP000053573"/>
    </source>
</evidence>
<organism evidence="1 2">
    <name type="scientific">Blastomyces silverae</name>
    <dbReference type="NCBI Taxonomy" id="2060906"/>
    <lineage>
        <taxon>Eukaryota</taxon>
        <taxon>Fungi</taxon>
        <taxon>Dikarya</taxon>
        <taxon>Ascomycota</taxon>
        <taxon>Pezizomycotina</taxon>
        <taxon>Eurotiomycetes</taxon>
        <taxon>Eurotiomycetidae</taxon>
        <taxon>Onygenales</taxon>
        <taxon>Ajellomycetaceae</taxon>
        <taxon>Blastomyces</taxon>
    </lineage>
</organism>
<name>A0A0H1B7D2_9EURO</name>
<reference evidence="2" key="1">
    <citation type="journal article" date="2015" name="PLoS Genet.">
        <title>The dynamic genome and transcriptome of the human fungal pathogen Blastomyces and close relative Emmonsia.</title>
        <authorList>
            <person name="Munoz J.F."/>
            <person name="Gauthier G.M."/>
            <person name="Desjardins C.A."/>
            <person name="Gallo J.E."/>
            <person name="Holder J."/>
            <person name="Sullivan T.D."/>
            <person name="Marty A.J."/>
            <person name="Carmen J.C."/>
            <person name="Chen Z."/>
            <person name="Ding L."/>
            <person name="Gujja S."/>
            <person name="Magrini V."/>
            <person name="Misas E."/>
            <person name="Mitreva M."/>
            <person name="Priest M."/>
            <person name="Saif S."/>
            <person name="Whiston E.A."/>
            <person name="Young S."/>
            <person name="Zeng Q."/>
            <person name="Goldman W.E."/>
            <person name="Mardis E.R."/>
            <person name="Taylor J.W."/>
            <person name="McEwen J.G."/>
            <person name="Clay O.K."/>
            <person name="Klein B.S."/>
            <person name="Cuomo C.A."/>
        </authorList>
    </citation>
    <scope>NUCLEOTIDE SEQUENCE [LARGE SCALE GENOMIC DNA]</scope>
    <source>
        <strain evidence="2">UAMH 139</strain>
    </source>
</reference>
<dbReference type="AlphaFoldDB" id="A0A0H1B7D2"/>
<gene>
    <name evidence="1" type="ORF">EMPG_17513</name>
</gene>
<comment type="caution">
    <text evidence="1">The sequence shown here is derived from an EMBL/GenBank/DDBJ whole genome shotgun (WGS) entry which is preliminary data.</text>
</comment>
<evidence type="ECO:0000313" key="1">
    <source>
        <dbReference type="EMBL" id="KLJ06998.1"/>
    </source>
</evidence>
<accession>A0A0H1B7D2</accession>
<dbReference type="Proteomes" id="UP000053573">
    <property type="component" value="Unassembled WGS sequence"/>
</dbReference>
<protein>
    <submittedName>
        <fullName evidence="1">Uncharacterized protein</fullName>
    </submittedName>
</protein>
<proteinExistence type="predicted"/>
<keyword evidence="2" id="KW-1185">Reference proteome</keyword>
<sequence>MLMTLRQVKNQLKNLLQINVSSQLFLQLLPQQSPHPWSLAPFLWIQQPLLQFLPRRLDPRMSIGNPPLQTLYLESVHLLHLQGLFRNNVKTPFSRQIPHFLLL</sequence>
<dbReference type="EMBL" id="LDEV01002934">
    <property type="protein sequence ID" value="KLJ06998.1"/>
    <property type="molecule type" value="Genomic_DNA"/>
</dbReference>